<keyword evidence="2" id="KW-1185">Reference proteome</keyword>
<protein>
    <submittedName>
        <fullName evidence="1">Uncharacterized protein</fullName>
    </submittedName>
</protein>
<comment type="caution">
    <text evidence="1">The sequence shown here is derived from an EMBL/GenBank/DDBJ whole genome shotgun (WGS) entry which is preliminary data.</text>
</comment>
<sequence>MQNFLKLRKINQKLQNFYYIERRFNQSKQLTLFQIPHLMYDQKTLINNVNQISENSKQTNMCLKISIELE</sequence>
<gene>
    <name evidence="1" type="ORF">POCTA_138.1.T0610163</name>
</gene>
<dbReference type="EMBL" id="CAJJDP010000060">
    <property type="protein sequence ID" value="CAD8173140.1"/>
    <property type="molecule type" value="Genomic_DNA"/>
</dbReference>
<name>A0A8S1V6Y3_PAROT</name>
<organism evidence="1 2">
    <name type="scientific">Paramecium octaurelia</name>
    <dbReference type="NCBI Taxonomy" id="43137"/>
    <lineage>
        <taxon>Eukaryota</taxon>
        <taxon>Sar</taxon>
        <taxon>Alveolata</taxon>
        <taxon>Ciliophora</taxon>
        <taxon>Intramacronucleata</taxon>
        <taxon>Oligohymenophorea</taxon>
        <taxon>Peniculida</taxon>
        <taxon>Parameciidae</taxon>
        <taxon>Paramecium</taxon>
    </lineage>
</organism>
<accession>A0A8S1V6Y3</accession>
<dbReference type="AlphaFoldDB" id="A0A8S1V6Y3"/>
<evidence type="ECO:0000313" key="2">
    <source>
        <dbReference type="Proteomes" id="UP000683925"/>
    </source>
</evidence>
<reference evidence="1" key="1">
    <citation type="submission" date="2021-01" db="EMBL/GenBank/DDBJ databases">
        <authorList>
            <consortium name="Genoscope - CEA"/>
            <person name="William W."/>
        </authorList>
    </citation>
    <scope>NUCLEOTIDE SEQUENCE</scope>
</reference>
<proteinExistence type="predicted"/>
<evidence type="ECO:0000313" key="1">
    <source>
        <dbReference type="EMBL" id="CAD8173140.1"/>
    </source>
</evidence>
<dbReference type="Proteomes" id="UP000683925">
    <property type="component" value="Unassembled WGS sequence"/>
</dbReference>